<dbReference type="InterPro" id="IPR049279">
    <property type="entry name" value="DUF3108-like"/>
</dbReference>
<dbReference type="AlphaFoldDB" id="A0A1G7GRC6"/>
<proteinExistence type="predicted"/>
<dbReference type="eggNOG" id="ENOG502ZBYG">
    <property type="taxonomic scope" value="Bacteria"/>
</dbReference>
<organism evidence="1 2">
    <name type="scientific">Cellulophaga baltica</name>
    <dbReference type="NCBI Taxonomy" id="76594"/>
    <lineage>
        <taxon>Bacteria</taxon>
        <taxon>Pseudomonadati</taxon>
        <taxon>Bacteroidota</taxon>
        <taxon>Flavobacteriia</taxon>
        <taxon>Flavobacteriales</taxon>
        <taxon>Flavobacteriaceae</taxon>
        <taxon>Cellulophaga</taxon>
    </lineage>
</organism>
<evidence type="ECO:0000313" key="2">
    <source>
        <dbReference type="Proteomes" id="UP000182114"/>
    </source>
</evidence>
<dbReference type="Proteomes" id="UP000182114">
    <property type="component" value="Unassembled WGS sequence"/>
</dbReference>
<gene>
    <name evidence="1" type="ORF">SAMN04487992_1058</name>
</gene>
<dbReference type="RefSeq" id="WP_024478897.1">
    <property type="nucleotide sequence ID" value="NZ_FNBD01000005.1"/>
</dbReference>
<name>A0A1G7GRC6_9FLAO</name>
<keyword evidence="2" id="KW-1185">Reference proteome</keyword>
<dbReference type="Gene3D" id="2.40.360.20">
    <property type="match status" value="1"/>
</dbReference>
<dbReference type="EMBL" id="FNBD01000005">
    <property type="protein sequence ID" value="SDE90641.1"/>
    <property type="molecule type" value="Genomic_DNA"/>
</dbReference>
<dbReference type="Pfam" id="PF21347">
    <property type="entry name" value="DUF3108_like"/>
    <property type="match status" value="1"/>
</dbReference>
<accession>A0A1G7GRC6</accession>
<sequence length="232" mass="25969">MRNLFIVLIISLLYIPKVVSQINCSRYYPLEEGTSFEYTSTNKKGKIESTANYMVSKVSNSANTTVAEMTINLSDKKGKEIIQSSYNITCTGSGVKIDFQSLMAGDMIKQYHEMDIDVALTGTDIELPNELSIGQELTNANVTMNISMAGMNMKTIVNMINRKVEKKENITTISGSYECFVIYSENESQVMGIKRTYPSRLWLTEGIGMVKQESYKSNGDLISTTTLTKFNK</sequence>
<reference evidence="2" key="1">
    <citation type="submission" date="2016-10" db="EMBL/GenBank/DDBJ databases">
        <authorList>
            <person name="Varghese N."/>
            <person name="Submissions S."/>
        </authorList>
    </citation>
    <scope>NUCLEOTIDE SEQUENCE [LARGE SCALE GENOMIC DNA]</scope>
    <source>
        <strain evidence="2">DSM 24729</strain>
    </source>
</reference>
<evidence type="ECO:0000313" key="1">
    <source>
        <dbReference type="EMBL" id="SDE90641.1"/>
    </source>
</evidence>
<protein>
    <submittedName>
        <fullName evidence="1">Uncharacterized protein</fullName>
    </submittedName>
</protein>